<dbReference type="EMBL" id="KI397142">
    <property type="protein sequence ID" value="ERM96429.1"/>
    <property type="molecule type" value="Genomic_DNA"/>
</dbReference>
<evidence type="ECO:0000256" key="2">
    <source>
        <dbReference type="ARBA" id="ARBA00023033"/>
    </source>
</evidence>
<dbReference type="GO" id="GO:0004497">
    <property type="term" value="F:monooxygenase activity"/>
    <property type="evidence" value="ECO:0007669"/>
    <property type="project" value="UniProtKB-KW"/>
</dbReference>
<comment type="similarity">
    <text evidence="3">Belongs to the 3-hydroxybenzoate 6-hydroxylase family.</text>
</comment>
<accession>W1NMC5</accession>
<evidence type="ECO:0000313" key="5">
    <source>
        <dbReference type="EMBL" id="ERM96429.1"/>
    </source>
</evidence>
<dbReference type="SUPFAM" id="SSF51905">
    <property type="entry name" value="FAD/NAD(P)-binding domain"/>
    <property type="match status" value="1"/>
</dbReference>
<dbReference type="PRINTS" id="PR00420">
    <property type="entry name" value="RNGMNOXGNASE"/>
</dbReference>
<dbReference type="InterPro" id="IPR036188">
    <property type="entry name" value="FAD/NAD-bd_sf"/>
</dbReference>
<organism evidence="5 6">
    <name type="scientific">Amborella trichopoda</name>
    <dbReference type="NCBI Taxonomy" id="13333"/>
    <lineage>
        <taxon>Eukaryota</taxon>
        <taxon>Viridiplantae</taxon>
        <taxon>Streptophyta</taxon>
        <taxon>Embryophyta</taxon>
        <taxon>Tracheophyta</taxon>
        <taxon>Spermatophyta</taxon>
        <taxon>Magnoliopsida</taxon>
        <taxon>Amborellales</taxon>
        <taxon>Amborellaceae</taxon>
        <taxon>Amborella</taxon>
    </lineage>
</organism>
<evidence type="ECO:0000256" key="1">
    <source>
        <dbReference type="ARBA" id="ARBA00023002"/>
    </source>
</evidence>
<evidence type="ECO:0000256" key="3">
    <source>
        <dbReference type="ARBA" id="ARBA00024018"/>
    </source>
</evidence>
<dbReference type="GO" id="GO:0071949">
    <property type="term" value="F:FAD binding"/>
    <property type="evidence" value="ECO:0007669"/>
    <property type="project" value="InterPro"/>
</dbReference>
<feature type="domain" description="FAD-binding" evidence="4">
    <location>
        <begin position="5"/>
        <end position="244"/>
    </location>
</feature>
<evidence type="ECO:0000259" key="4">
    <source>
        <dbReference type="Pfam" id="PF01494"/>
    </source>
</evidence>
<dbReference type="PANTHER" id="PTHR45934:SF28">
    <property type="entry name" value="OS03G0153100 PROTEIN"/>
    <property type="match status" value="1"/>
</dbReference>
<dbReference type="InterPro" id="IPR044560">
    <property type="entry name" value="MOase"/>
</dbReference>
<gene>
    <name evidence="5" type="ORF">AMTR_s00001p00248220</name>
</gene>
<dbReference type="Gramene" id="ERM96429">
    <property type="protein sequence ID" value="ERM96429"/>
    <property type="gene ID" value="AMTR_s00001p00248220"/>
</dbReference>
<dbReference type="eggNOG" id="KOG2614">
    <property type="taxonomic scope" value="Eukaryota"/>
</dbReference>
<dbReference type="HOGENOM" id="CLU_009665_10_1_1"/>
<dbReference type="Proteomes" id="UP000017836">
    <property type="component" value="Unassembled WGS sequence"/>
</dbReference>
<protein>
    <recommendedName>
        <fullName evidence="4">FAD-binding domain-containing protein</fullName>
    </recommendedName>
</protein>
<name>W1NMC5_AMBTC</name>
<keyword evidence="2" id="KW-0503">Monooxygenase</keyword>
<keyword evidence="6" id="KW-1185">Reference proteome</keyword>
<keyword evidence="1" id="KW-0560">Oxidoreductase</keyword>
<sequence length="289" mass="32654">MPNGSIKFGAKVVNIEEKHNESPLYLIHLADGTIIKAKVLIGCDGVNSVVTKWLGFEKPAFVRRSASRGLAEYPGGHNYKPDFLQYFGDGFRMGFLPCNDKSMYWFFTWSPTQQEKGNEDDPMKMKQLILEKMEGVPEEVRQVIEKTEFQHVITSPLRCTWPWRLLRGNICKGNVCVAGDAFHSMTPDVGQGGCTALEDGLVLARCLGEAILSGDEGKEHKKIQNALKKYAEERRWRAIKIITFAFVFGTIQQSRGRIMNFVRDRLLAKMMQRKLLAISDFDCGKLSAP</sequence>
<reference evidence="6" key="1">
    <citation type="journal article" date="2013" name="Science">
        <title>The Amborella genome and the evolution of flowering plants.</title>
        <authorList>
            <consortium name="Amborella Genome Project"/>
        </authorList>
    </citation>
    <scope>NUCLEOTIDE SEQUENCE [LARGE SCALE GENOMIC DNA]</scope>
</reference>
<dbReference type="STRING" id="13333.W1NMC5"/>
<dbReference type="Pfam" id="PF01494">
    <property type="entry name" value="FAD_binding_3"/>
    <property type="match status" value="1"/>
</dbReference>
<dbReference type="PANTHER" id="PTHR45934">
    <property type="entry name" value="FAD/NAD(P)-BINDING OXIDOREDUCTASE FAMILY PROTEIN"/>
    <property type="match status" value="1"/>
</dbReference>
<dbReference type="Gene3D" id="3.50.50.60">
    <property type="entry name" value="FAD/NAD(P)-binding domain"/>
    <property type="match status" value="1"/>
</dbReference>
<evidence type="ECO:0000313" key="6">
    <source>
        <dbReference type="Proteomes" id="UP000017836"/>
    </source>
</evidence>
<dbReference type="OMA" id="PSQWAIF"/>
<dbReference type="AlphaFoldDB" id="W1NMC5"/>
<dbReference type="InterPro" id="IPR002938">
    <property type="entry name" value="FAD-bd"/>
</dbReference>
<proteinExistence type="inferred from homology"/>